<dbReference type="SUPFAM" id="SSF55729">
    <property type="entry name" value="Acyl-CoA N-acyltransferases (Nat)"/>
    <property type="match status" value="1"/>
</dbReference>
<sequence length="413" mass="46070">MHIAFYHPFVSWGLAFETSLAKDFAYLIERLATNPYNQIWAAVQTDDGSSSSTQRIVGTVLVDSESLGMPGTARIRGFIVDERARGLGIGKKLLEGAMDFIQSSGFEKAVLFTTKDQGAAINLYHKVGFATDSVQEKVLWEKSLQVMQLTWQSYNILLEIRYYSIIVFTLLSELGGIQIQELRPILQMCVNGALQVEIYIDIDIDVRPAPCVLHRTLSRLTLIGPDSSLTFNMPNEAQLCIFMVYWPTPKTVDANGAALQRDSWLLASRKLVVRAWPGGTGASYGSALTGRFLAKERGHDQVFWPYGPDRRITEIGSTDVIFMWKTSSWALQLVNSLLHGNNLVFAGNTRCRIIELARSTFSTDISKEFQCQVLEMTISMLEVQDVPRQDSRVGAFMGICVSEALIRSLLSST</sequence>
<dbReference type="Pfam" id="PF00583">
    <property type="entry name" value="Acetyltransf_1"/>
    <property type="match status" value="1"/>
</dbReference>
<dbReference type="Proteomes" id="UP000635477">
    <property type="component" value="Unassembled WGS sequence"/>
</dbReference>
<dbReference type="InterPro" id="IPR043131">
    <property type="entry name" value="BCAT-like_N"/>
</dbReference>
<organism evidence="7 8">
    <name type="scientific">Fusarium zealandicum</name>
    <dbReference type="NCBI Taxonomy" id="1053134"/>
    <lineage>
        <taxon>Eukaryota</taxon>
        <taxon>Fungi</taxon>
        <taxon>Dikarya</taxon>
        <taxon>Ascomycota</taxon>
        <taxon>Pezizomycotina</taxon>
        <taxon>Sordariomycetes</taxon>
        <taxon>Hypocreomycetidae</taxon>
        <taxon>Hypocreales</taxon>
        <taxon>Nectriaceae</taxon>
        <taxon>Fusarium</taxon>
        <taxon>Fusarium staphyleae species complex</taxon>
    </lineage>
</organism>
<dbReference type="GO" id="GO:0005739">
    <property type="term" value="C:mitochondrion"/>
    <property type="evidence" value="ECO:0007669"/>
    <property type="project" value="TreeGrafter"/>
</dbReference>
<dbReference type="GO" id="GO:0016747">
    <property type="term" value="F:acyltransferase activity, transferring groups other than amino-acyl groups"/>
    <property type="evidence" value="ECO:0007669"/>
    <property type="project" value="InterPro"/>
</dbReference>
<dbReference type="GO" id="GO:0004084">
    <property type="term" value="F:branched-chain-amino-acid transaminase activity"/>
    <property type="evidence" value="ECO:0007669"/>
    <property type="project" value="InterPro"/>
</dbReference>
<accession>A0A8H4UQI7</accession>
<feature type="domain" description="N-acetyltransferase" evidence="6">
    <location>
        <begin position="55"/>
        <end position="152"/>
    </location>
</feature>
<reference evidence="7" key="2">
    <citation type="submission" date="2020-05" db="EMBL/GenBank/DDBJ databases">
        <authorList>
            <person name="Kim H.-S."/>
            <person name="Proctor R.H."/>
            <person name="Brown D.W."/>
        </authorList>
    </citation>
    <scope>NUCLEOTIDE SEQUENCE</scope>
    <source>
        <strain evidence="7">NRRL 22465</strain>
    </source>
</reference>
<evidence type="ECO:0000256" key="4">
    <source>
        <dbReference type="ARBA" id="ARBA00022679"/>
    </source>
</evidence>
<gene>
    <name evidence="7" type="ORF">FZEAL_2572</name>
</gene>
<dbReference type="InterPro" id="IPR005786">
    <property type="entry name" value="B_amino_transII"/>
</dbReference>
<dbReference type="GO" id="GO:0009099">
    <property type="term" value="P:L-valine biosynthetic process"/>
    <property type="evidence" value="ECO:0007669"/>
    <property type="project" value="TreeGrafter"/>
</dbReference>
<comment type="similarity">
    <text evidence="2">Belongs to the class-IV pyridoxal-phosphate-dependent aminotransferase family.</text>
</comment>
<protein>
    <recommendedName>
        <fullName evidence="6">N-acetyltransferase domain-containing protein</fullName>
    </recommendedName>
</protein>
<dbReference type="EMBL" id="JABEYC010000154">
    <property type="protein sequence ID" value="KAF4981685.1"/>
    <property type="molecule type" value="Genomic_DNA"/>
</dbReference>
<dbReference type="Gene3D" id="3.20.10.10">
    <property type="entry name" value="D-amino Acid Aminotransferase, subunit A, domain 2"/>
    <property type="match status" value="1"/>
</dbReference>
<reference evidence="7" key="1">
    <citation type="journal article" date="2020" name="BMC Genomics">
        <title>Correction to: Identification and distribution of gene clusters required for synthesis of sphingolipid metabolism inhibitors in diverse species of the filamentous fungus Fusarium.</title>
        <authorList>
            <person name="Kim H.S."/>
            <person name="Lohmar J.M."/>
            <person name="Busman M."/>
            <person name="Brown D.W."/>
            <person name="Naumann T.A."/>
            <person name="Divon H.H."/>
            <person name="Lysoe E."/>
            <person name="Uhlig S."/>
            <person name="Proctor R.H."/>
        </authorList>
    </citation>
    <scope>NUCLEOTIDE SEQUENCE</scope>
    <source>
        <strain evidence="7">NRRL 22465</strain>
    </source>
</reference>
<evidence type="ECO:0000259" key="6">
    <source>
        <dbReference type="PROSITE" id="PS51186"/>
    </source>
</evidence>
<evidence type="ECO:0000256" key="3">
    <source>
        <dbReference type="ARBA" id="ARBA00022576"/>
    </source>
</evidence>
<keyword evidence="8" id="KW-1185">Reference proteome</keyword>
<evidence type="ECO:0000256" key="5">
    <source>
        <dbReference type="ARBA" id="ARBA00022898"/>
    </source>
</evidence>
<dbReference type="PANTHER" id="PTHR11825:SF69">
    <property type="entry name" value="BRANCHED-CHAIN-AMINO-ACID AMINOTRANSFERASE"/>
    <property type="match status" value="1"/>
</dbReference>
<dbReference type="InterPro" id="IPR043132">
    <property type="entry name" value="BCAT-like_C"/>
</dbReference>
<dbReference type="Gene3D" id="3.40.630.30">
    <property type="match status" value="1"/>
</dbReference>
<name>A0A8H4UQI7_9HYPO</name>
<evidence type="ECO:0000256" key="1">
    <source>
        <dbReference type="ARBA" id="ARBA00001933"/>
    </source>
</evidence>
<evidence type="ECO:0000313" key="7">
    <source>
        <dbReference type="EMBL" id="KAF4981685.1"/>
    </source>
</evidence>
<evidence type="ECO:0000313" key="8">
    <source>
        <dbReference type="Proteomes" id="UP000635477"/>
    </source>
</evidence>
<keyword evidence="3" id="KW-0032">Aminotransferase</keyword>
<dbReference type="AlphaFoldDB" id="A0A8H4UQI7"/>
<evidence type="ECO:0000256" key="2">
    <source>
        <dbReference type="ARBA" id="ARBA00009320"/>
    </source>
</evidence>
<dbReference type="InterPro" id="IPR016181">
    <property type="entry name" value="Acyl_CoA_acyltransferase"/>
</dbReference>
<dbReference type="CDD" id="cd04301">
    <property type="entry name" value="NAT_SF"/>
    <property type="match status" value="1"/>
</dbReference>
<proteinExistence type="inferred from homology"/>
<dbReference type="InterPro" id="IPR000182">
    <property type="entry name" value="GNAT_dom"/>
</dbReference>
<dbReference type="OrthoDB" id="41532at2759"/>
<comment type="caution">
    <text evidence="7">The sequence shown here is derived from an EMBL/GenBank/DDBJ whole genome shotgun (WGS) entry which is preliminary data.</text>
</comment>
<dbReference type="PROSITE" id="PS51186">
    <property type="entry name" value="GNAT"/>
    <property type="match status" value="1"/>
</dbReference>
<dbReference type="InterPro" id="IPR036038">
    <property type="entry name" value="Aminotransferase-like"/>
</dbReference>
<dbReference type="SUPFAM" id="SSF56752">
    <property type="entry name" value="D-aminoacid aminotransferase-like PLP-dependent enzymes"/>
    <property type="match status" value="1"/>
</dbReference>
<dbReference type="GO" id="GO:0009098">
    <property type="term" value="P:L-leucine biosynthetic process"/>
    <property type="evidence" value="ECO:0007669"/>
    <property type="project" value="TreeGrafter"/>
</dbReference>
<dbReference type="Gene3D" id="3.30.470.10">
    <property type="match status" value="1"/>
</dbReference>
<keyword evidence="5" id="KW-0663">Pyridoxal phosphate</keyword>
<dbReference type="PANTHER" id="PTHR11825">
    <property type="entry name" value="SUBGROUP IIII AMINOTRANSFERASE"/>
    <property type="match status" value="1"/>
</dbReference>
<comment type="cofactor">
    <cofactor evidence="1">
        <name>pyridoxal 5'-phosphate</name>
        <dbReference type="ChEBI" id="CHEBI:597326"/>
    </cofactor>
</comment>
<keyword evidence="4" id="KW-0808">Transferase</keyword>